<proteinExistence type="predicted"/>
<keyword evidence="2" id="KW-1185">Reference proteome</keyword>
<dbReference type="PANTHER" id="PTHR12526:SF600">
    <property type="entry name" value="GLYCOSYL TRANSFERASE GROUP 1"/>
    <property type="match status" value="1"/>
</dbReference>
<dbReference type="Pfam" id="PF13692">
    <property type="entry name" value="Glyco_trans_1_4"/>
    <property type="match status" value="1"/>
</dbReference>
<dbReference type="SUPFAM" id="SSF53756">
    <property type="entry name" value="UDP-Glycosyltransferase/glycogen phosphorylase"/>
    <property type="match status" value="1"/>
</dbReference>
<accession>A0A1H6IV44</accession>
<dbReference type="PANTHER" id="PTHR12526">
    <property type="entry name" value="GLYCOSYLTRANSFERASE"/>
    <property type="match status" value="1"/>
</dbReference>
<dbReference type="Gene3D" id="3.40.50.2000">
    <property type="entry name" value="Glycogen Phosphorylase B"/>
    <property type="match status" value="1"/>
</dbReference>
<sequence>MPDNPISGKAGNTTRLNQLLSNFNENENLEVTFVSLRDWGMWNNNDEVLFKQKYPNISFYSLDKKYKKNFFKYFFLYKIPYFFKNNSIDLTSFILRKEFSEITKKNSFDTAIISYAVWGKLVEGLSENVYKIIDTHDFITAQSRDKENKIGKLFQDEINILRKFNEIWTYSIEEAYIFEQFTGKKITLMPVSFPFNYYQHTNDFKYDVIYVASDNQHNITGIHWFLHDVLPNLNNINIHLIGKICNTISEEYPNVIKHGVVDDIDSFYKQARIAICPMLSGTGIKIKVLEALSFGLPVVTNRRGVDGLINKTNNGCIVAEDSQDFANAITRLISDNNYYERIKSNGINYFSENHNPETEKKIINISL</sequence>
<dbReference type="STRING" id="420404.SAMN05421793_10863"/>
<name>A0A1H6IV44_9FLAO</name>
<reference evidence="2" key="1">
    <citation type="submission" date="2016-10" db="EMBL/GenBank/DDBJ databases">
        <authorList>
            <person name="Varghese N."/>
            <person name="Submissions S."/>
        </authorList>
    </citation>
    <scope>NUCLEOTIDE SEQUENCE [LARGE SCALE GENOMIC DNA]</scope>
    <source>
        <strain evidence="2">DSM 19326</strain>
    </source>
</reference>
<organism evidence="1 2">
    <name type="scientific">Epilithonimonas hominis</name>
    <dbReference type="NCBI Taxonomy" id="420404"/>
    <lineage>
        <taxon>Bacteria</taxon>
        <taxon>Pseudomonadati</taxon>
        <taxon>Bacteroidota</taxon>
        <taxon>Flavobacteriia</taxon>
        <taxon>Flavobacteriales</taxon>
        <taxon>Weeksellaceae</taxon>
        <taxon>Chryseobacterium group</taxon>
        <taxon>Epilithonimonas</taxon>
    </lineage>
</organism>
<evidence type="ECO:0000313" key="1">
    <source>
        <dbReference type="EMBL" id="SEH50965.1"/>
    </source>
</evidence>
<dbReference type="GO" id="GO:0016757">
    <property type="term" value="F:glycosyltransferase activity"/>
    <property type="evidence" value="ECO:0007669"/>
    <property type="project" value="TreeGrafter"/>
</dbReference>
<gene>
    <name evidence="1" type="ORF">SAMN05421793_10863</name>
</gene>
<keyword evidence="1" id="KW-0808">Transferase</keyword>
<dbReference type="AlphaFoldDB" id="A0A1H6IV44"/>
<dbReference type="Proteomes" id="UP000198555">
    <property type="component" value="Unassembled WGS sequence"/>
</dbReference>
<protein>
    <submittedName>
        <fullName evidence="1">Glycosyltransferase involved in cell wall bisynthesis</fullName>
    </submittedName>
</protein>
<dbReference type="RefSeq" id="WP_089768870.1">
    <property type="nucleotide sequence ID" value="NZ_FNWX01000008.1"/>
</dbReference>
<evidence type="ECO:0000313" key="2">
    <source>
        <dbReference type="Proteomes" id="UP000198555"/>
    </source>
</evidence>
<dbReference type="EMBL" id="FNWX01000008">
    <property type="protein sequence ID" value="SEH50965.1"/>
    <property type="molecule type" value="Genomic_DNA"/>
</dbReference>